<dbReference type="PANTHER" id="PTHR24559">
    <property type="entry name" value="TRANSPOSON TY3-I GAG-POL POLYPROTEIN"/>
    <property type="match status" value="1"/>
</dbReference>
<dbReference type="InterPro" id="IPR053134">
    <property type="entry name" value="RNA-dir_DNA_polymerase"/>
</dbReference>
<sequence>MAIFSDMVEKFLEVFMDDFSVFGDTFESCLKNLKLVLYRCEETNLVLNWEKYHFMVYESIVLGHKISHFLGHARFYRRFSKDLLKISKPLCTLLEHNRTINFDEICLKAFEELKSK</sequence>
<proteinExistence type="predicted"/>
<protein>
    <submittedName>
        <fullName evidence="1">Retrovirus-related Pol polyprotein from transposon 412 family</fullName>
    </submittedName>
</protein>
<dbReference type="PANTHER" id="PTHR24559:SF429">
    <property type="entry name" value="RNA-DIRECTED DNA POLYMERASE HOMOLOG"/>
    <property type="match status" value="1"/>
</dbReference>
<dbReference type="EMBL" id="SMMG02000006">
    <property type="protein sequence ID" value="KAA3469701.1"/>
    <property type="molecule type" value="Genomic_DNA"/>
</dbReference>
<comment type="caution">
    <text evidence="1">The sequence shown here is derived from an EMBL/GenBank/DDBJ whole genome shotgun (WGS) entry which is preliminary data.</text>
</comment>
<reference evidence="2" key="1">
    <citation type="journal article" date="2019" name="Plant Biotechnol. J.">
        <title>Genome sequencing of the Australian wild diploid species Gossypium australe highlights disease resistance and delayed gland morphogenesis.</title>
        <authorList>
            <person name="Cai Y."/>
            <person name="Cai X."/>
            <person name="Wang Q."/>
            <person name="Wang P."/>
            <person name="Zhang Y."/>
            <person name="Cai C."/>
            <person name="Xu Y."/>
            <person name="Wang K."/>
            <person name="Zhou Z."/>
            <person name="Wang C."/>
            <person name="Geng S."/>
            <person name="Li B."/>
            <person name="Dong Q."/>
            <person name="Hou Y."/>
            <person name="Wang H."/>
            <person name="Ai P."/>
            <person name="Liu Z."/>
            <person name="Yi F."/>
            <person name="Sun M."/>
            <person name="An G."/>
            <person name="Cheng J."/>
            <person name="Zhang Y."/>
            <person name="Shi Q."/>
            <person name="Xie Y."/>
            <person name="Shi X."/>
            <person name="Chang Y."/>
            <person name="Huang F."/>
            <person name="Chen Y."/>
            <person name="Hong S."/>
            <person name="Mi L."/>
            <person name="Sun Q."/>
            <person name="Zhang L."/>
            <person name="Zhou B."/>
            <person name="Peng R."/>
            <person name="Zhang X."/>
            <person name="Liu F."/>
        </authorList>
    </citation>
    <scope>NUCLEOTIDE SEQUENCE [LARGE SCALE GENOMIC DNA]</scope>
    <source>
        <strain evidence="2">cv. PA1801</strain>
    </source>
</reference>
<dbReference type="InterPro" id="IPR043502">
    <property type="entry name" value="DNA/RNA_pol_sf"/>
</dbReference>
<evidence type="ECO:0000313" key="1">
    <source>
        <dbReference type="EMBL" id="KAA3469701.1"/>
    </source>
</evidence>
<evidence type="ECO:0000313" key="2">
    <source>
        <dbReference type="Proteomes" id="UP000325315"/>
    </source>
</evidence>
<organism evidence="1 2">
    <name type="scientific">Gossypium australe</name>
    <dbReference type="NCBI Taxonomy" id="47621"/>
    <lineage>
        <taxon>Eukaryota</taxon>
        <taxon>Viridiplantae</taxon>
        <taxon>Streptophyta</taxon>
        <taxon>Embryophyta</taxon>
        <taxon>Tracheophyta</taxon>
        <taxon>Spermatophyta</taxon>
        <taxon>Magnoliopsida</taxon>
        <taxon>eudicotyledons</taxon>
        <taxon>Gunneridae</taxon>
        <taxon>Pentapetalae</taxon>
        <taxon>rosids</taxon>
        <taxon>malvids</taxon>
        <taxon>Malvales</taxon>
        <taxon>Malvaceae</taxon>
        <taxon>Malvoideae</taxon>
        <taxon>Gossypium</taxon>
    </lineage>
</organism>
<dbReference type="SUPFAM" id="SSF56672">
    <property type="entry name" value="DNA/RNA polymerases"/>
    <property type="match status" value="1"/>
</dbReference>
<dbReference type="InterPro" id="IPR043128">
    <property type="entry name" value="Rev_trsase/Diguanyl_cyclase"/>
</dbReference>
<dbReference type="AlphaFoldDB" id="A0A5B6VKU4"/>
<gene>
    <name evidence="1" type="ORF">EPI10_015463</name>
</gene>
<keyword evidence="2" id="KW-1185">Reference proteome</keyword>
<dbReference type="Gene3D" id="3.30.70.270">
    <property type="match status" value="2"/>
</dbReference>
<dbReference type="Proteomes" id="UP000325315">
    <property type="component" value="Unassembled WGS sequence"/>
</dbReference>
<dbReference type="OrthoDB" id="1709213at2759"/>
<accession>A0A5B6VKU4</accession>
<name>A0A5B6VKU4_9ROSI</name>